<evidence type="ECO:0000313" key="3">
    <source>
        <dbReference type="EMBL" id="KAK2957476.1"/>
    </source>
</evidence>
<dbReference type="Proteomes" id="UP001281761">
    <property type="component" value="Unassembled WGS sequence"/>
</dbReference>
<evidence type="ECO:0000313" key="4">
    <source>
        <dbReference type="Proteomes" id="UP001281761"/>
    </source>
</evidence>
<name>A0ABQ9Y161_9EUKA</name>
<feature type="compositionally biased region" description="Low complexity" evidence="2">
    <location>
        <begin position="367"/>
        <end position="385"/>
    </location>
</feature>
<feature type="region of interest" description="Disordered" evidence="2">
    <location>
        <begin position="365"/>
        <end position="424"/>
    </location>
</feature>
<feature type="compositionally biased region" description="Low complexity" evidence="2">
    <location>
        <begin position="287"/>
        <end position="303"/>
    </location>
</feature>
<feature type="compositionally biased region" description="Basic and acidic residues" evidence="2">
    <location>
        <begin position="175"/>
        <end position="210"/>
    </location>
</feature>
<feature type="compositionally biased region" description="Polar residues" evidence="2">
    <location>
        <begin position="213"/>
        <end position="227"/>
    </location>
</feature>
<feature type="region of interest" description="Disordered" evidence="2">
    <location>
        <begin position="280"/>
        <end position="337"/>
    </location>
</feature>
<keyword evidence="4" id="KW-1185">Reference proteome</keyword>
<proteinExistence type="predicted"/>
<feature type="compositionally biased region" description="Polar residues" evidence="2">
    <location>
        <begin position="304"/>
        <end position="332"/>
    </location>
</feature>
<gene>
    <name evidence="3" type="ORF">BLNAU_7633</name>
</gene>
<reference evidence="3 4" key="1">
    <citation type="journal article" date="2022" name="bioRxiv">
        <title>Genomics of Preaxostyla Flagellates Illuminates Evolutionary Transitions and the Path Towards Mitochondrial Loss.</title>
        <authorList>
            <person name="Novak L.V.F."/>
            <person name="Treitli S.C."/>
            <person name="Pyrih J."/>
            <person name="Halakuc P."/>
            <person name="Pipaliya S.V."/>
            <person name="Vacek V."/>
            <person name="Brzon O."/>
            <person name="Soukal P."/>
            <person name="Eme L."/>
            <person name="Dacks J.B."/>
            <person name="Karnkowska A."/>
            <person name="Elias M."/>
            <person name="Hampl V."/>
        </authorList>
    </citation>
    <scope>NUCLEOTIDE SEQUENCE [LARGE SCALE GENOMIC DNA]</scope>
    <source>
        <strain evidence="3">NAU3</strain>
        <tissue evidence="3">Gut</tissue>
    </source>
</reference>
<accession>A0ABQ9Y161</accession>
<evidence type="ECO:0000256" key="2">
    <source>
        <dbReference type="SAM" id="MobiDB-lite"/>
    </source>
</evidence>
<feature type="coiled-coil region" evidence="1">
    <location>
        <begin position="68"/>
        <end position="102"/>
    </location>
</feature>
<sequence length="424" mass="49069">MDKLLESHYNEINKLHRQLTDETQKLEASRSRERKANDDLEQCRQALEMQQNFNSSGYHENDGRQDQLDSFKEKEHNWLIERENYENEIARLRAQLLKTARENHMKDERMIASQAKDGMSDRKRDIEIGRGSDRVVHWKEEEESDVVTRGRTPTRELIDEARHFIETEATPAIERAQKERPDWSRREERGDEPPRDPRAGLRQRAGREDSETPLMNVSSAQRMTQLDRQAERPERMVDTRWDRQEQEPTSKHQDHWHEWSSPLPIHSSSQFPLRTRFDAQTMSPNRSSDPSTSFLLSDSSLSPHNTRSSPSHPFNHSHRPNSIYTHHSSTPSDILLHSEPSFDLPLNPLADPYFIPSPSLTTATVTPLHSELPPSSISSSSYITPSRRKQDEGRKVPSGIPGQSRAKPKTKRTGLPPKGTVRRQ</sequence>
<feature type="region of interest" description="Disordered" evidence="2">
    <location>
        <begin position="162"/>
        <end position="263"/>
    </location>
</feature>
<feature type="coiled-coil region" evidence="1">
    <location>
        <begin position="5"/>
        <end position="32"/>
    </location>
</feature>
<protein>
    <submittedName>
        <fullName evidence="3">Uncharacterized protein</fullName>
    </submittedName>
</protein>
<comment type="caution">
    <text evidence="3">The sequence shown here is derived from an EMBL/GenBank/DDBJ whole genome shotgun (WGS) entry which is preliminary data.</text>
</comment>
<keyword evidence="1" id="KW-0175">Coiled coil</keyword>
<feature type="compositionally biased region" description="Basic and acidic residues" evidence="2">
    <location>
        <begin position="228"/>
        <end position="258"/>
    </location>
</feature>
<evidence type="ECO:0000256" key="1">
    <source>
        <dbReference type="SAM" id="Coils"/>
    </source>
</evidence>
<organism evidence="3 4">
    <name type="scientific">Blattamonas nauphoetae</name>
    <dbReference type="NCBI Taxonomy" id="2049346"/>
    <lineage>
        <taxon>Eukaryota</taxon>
        <taxon>Metamonada</taxon>
        <taxon>Preaxostyla</taxon>
        <taxon>Oxymonadida</taxon>
        <taxon>Blattamonas</taxon>
    </lineage>
</organism>
<dbReference type="EMBL" id="JARBJD010000046">
    <property type="protein sequence ID" value="KAK2957476.1"/>
    <property type="molecule type" value="Genomic_DNA"/>
</dbReference>